<evidence type="ECO:0000256" key="8">
    <source>
        <dbReference type="SAM" id="SignalP"/>
    </source>
</evidence>
<keyword evidence="10" id="KW-1185">Reference proteome</keyword>
<feature type="chain" id="PRO_5028893735" evidence="8">
    <location>
        <begin position="19"/>
        <end position="280"/>
    </location>
</feature>
<dbReference type="GO" id="GO:0005576">
    <property type="term" value="C:extracellular region"/>
    <property type="evidence" value="ECO:0007669"/>
    <property type="project" value="UniProtKB-SubCell"/>
</dbReference>
<keyword evidence="4" id="KW-1199">Hemostasis impairing toxin</keyword>
<organism evidence="10 11">
    <name type="scientific">Trichoplusia ni</name>
    <name type="common">Cabbage looper</name>
    <dbReference type="NCBI Taxonomy" id="7111"/>
    <lineage>
        <taxon>Eukaryota</taxon>
        <taxon>Metazoa</taxon>
        <taxon>Ecdysozoa</taxon>
        <taxon>Arthropoda</taxon>
        <taxon>Hexapoda</taxon>
        <taxon>Insecta</taxon>
        <taxon>Pterygota</taxon>
        <taxon>Neoptera</taxon>
        <taxon>Endopterygota</taxon>
        <taxon>Lepidoptera</taxon>
        <taxon>Glossata</taxon>
        <taxon>Ditrysia</taxon>
        <taxon>Noctuoidea</taxon>
        <taxon>Noctuidae</taxon>
        <taxon>Plusiinae</taxon>
        <taxon>Trichoplusia</taxon>
    </lineage>
</organism>
<feature type="domain" description="Peptidase S1" evidence="9">
    <location>
        <begin position="39"/>
        <end position="280"/>
    </location>
</feature>
<dbReference type="AlphaFoldDB" id="A0A7E5WND6"/>
<keyword evidence="7" id="KW-0378">Hydrolase</keyword>
<dbReference type="Pfam" id="PF00089">
    <property type="entry name" value="Trypsin"/>
    <property type="match status" value="1"/>
</dbReference>
<dbReference type="GO" id="GO:0090729">
    <property type="term" value="F:toxin activity"/>
    <property type="evidence" value="ECO:0007669"/>
    <property type="project" value="UniProtKB-KW"/>
</dbReference>
<keyword evidence="8" id="KW-0732">Signal</keyword>
<reference evidence="11" key="1">
    <citation type="submission" date="2025-08" db="UniProtKB">
        <authorList>
            <consortium name="RefSeq"/>
        </authorList>
    </citation>
    <scope>IDENTIFICATION</scope>
</reference>
<dbReference type="GeneID" id="113503907"/>
<dbReference type="PROSITE" id="PS50240">
    <property type="entry name" value="TRYPSIN_DOM"/>
    <property type="match status" value="1"/>
</dbReference>
<dbReference type="FunFam" id="2.40.10.10:FF:000068">
    <property type="entry name" value="transmembrane protease serine 2"/>
    <property type="match status" value="1"/>
</dbReference>
<sequence>MDLKSGLLVLALFVGCFAFPKPEDDMSIFFDHVDRDARIVGGSQAADGSHPHMVAMTTGTLISSFLCGGSVVGRRTVLTAAHCVNSVFSFGSLSSSLRVTVGTNRWNSGGQTYRLSRNVTHPNFVSATLRNDISLLITTADIATNNRVQVVPLSYDFVGEGVRTRVAGWGRIISGGALSASLLELEKSTINGARCVSLAAQAAIDFNRPDAPTVEPEKEVCTFHSVGHGTCNGDSGSALIRIDRRQQIGVVSWGFPCARGAPDMFVRVSAFRDWLRNNIV</sequence>
<dbReference type="GO" id="GO:0006508">
    <property type="term" value="P:proteolysis"/>
    <property type="evidence" value="ECO:0007669"/>
    <property type="project" value="UniProtKB-KW"/>
</dbReference>
<dbReference type="KEGG" id="tnl:113503907"/>
<name>A0A7E5WND6_TRINI</name>
<evidence type="ECO:0000256" key="5">
    <source>
        <dbReference type="ARBA" id="ARBA00055534"/>
    </source>
</evidence>
<comment type="function">
    <text evidence="5">Fibrinolytic activity; shows preferential cleavage of Arg-Gly bonds in all three fibrinogen chains. Contact with the caterpillars causes severe bleeding, due the anticoagulant effect of the protein.</text>
</comment>
<keyword evidence="3" id="KW-1015">Disulfide bond</keyword>
<keyword evidence="6" id="KW-1205">Fibrinolytic toxin</keyword>
<keyword evidence="7" id="KW-0645">Protease</keyword>
<dbReference type="InterPro" id="IPR033116">
    <property type="entry name" value="TRYPSIN_SER"/>
</dbReference>
<dbReference type="InterPro" id="IPR001254">
    <property type="entry name" value="Trypsin_dom"/>
</dbReference>
<dbReference type="PANTHER" id="PTHR24252:SF7">
    <property type="entry name" value="HYALIN"/>
    <property type="match status" value="1"/>
</dbReference>
<dbReference type="InterPro" id="IPR001314">
    <property type="entry name" value="Peptidase_S1A"/>
</dbReference>
<dbReference type="OrthoDB" id="5565075at2759"/>
<dbReference type="InParanoid" id="A0A7E5WND6"/>
<dbReference type="Gene3D" id="2.40.10.10">
    <property type="entry name" value="Trypsin-like serine proteases"/>
    <property type="match status" value="1"/>
</dbReference>
<dbReference type="SMART" id="SM00020">
    <property type="entry name" value="Tryp_SPc"/>
    <property type="match status" value="1"/>
</dbReference>
<protein>
    <submittedName>
        <fullName evidence="11">Chymotrypsin-2-like</fullName>
    </submittedName>
</protein>
<dbReference type="Proteomes" id="UP000322000">
    <property type="component" value="Chromosome 20"/>
</dbReference>
<dbReference type="InterPro" id="IPR018114">
    <property type="entry name" value="TRYPSIN_HIS"/>
</dbReference>
<evidence type="ECO:0000313" key="11">
    <source>
        <dbReference type="RefSeq" id="XP_026741847.1"/>
    </source>
</evidence>
<evidence type="ECO:0000256" key="2">
    <source>
        <dbReference type="ARBA" id="ARBA00022656"/>
    </source>
</evidence>
<dbReference type="SUPFAM" id="SSF50494">
    <property type="entry name" value="Trypsin-like serine proteases"/>
    <property type="match status" value="1"/>
</dbReference>
<evidence type="ECO:0000256" key="4">
    <source>
        <dbReference type="ARBA" id="ARBA00023240"/>
    </source>
</evidence>
<proteinExistence type="predicted"/>
<dbReference type="PRINTS" id="PR00722">
    <property type="entry name" value="CHYMOTRYPSIN"/>
</dbReference>
<dbReference type="InterPro" id="IPR009003">
    <property type="entry name" value="Peptidase_S1_PA"/>
</dbReference>
<dbReference type="InterPro" id="IPR043504">
    <property type="entry name" value="Peptidase_S1_PA_chymotrypsin"/>
</dbReference>
<feature type="signal peptide" evidence="8">
    <location>
        <begin position="1"/>
        <end position="18"/>
    </location>
</feature>
<dbReference type="GO" id="GO:0004252">
    <property type="term" value="F:serine-type endopeptidase activity"/>
    <property type="evidence" value="ECO:0007669"/>
    <property type="project" value="InterPro"/>
</dbReference>
<evidence type="ECO:0000256" key="7">
    <source>
        <dbReference type="RuleBase" id="RU363034"/>
    </source>
</evidence>
<keyword evidence="7" id="KW-0720">Serine protease</keyword>
<dbReference type="PROSITE" id="PS00134">
    <property type="entry name" value="TRYPSIN_HIS"/>
    <property type="match status" value="1"/>
</dbReference>
<comment type="subcellular location">
    <subcellularLocation>
        <location evidence="1">Secreted</location>
        <location evidence="1">Extracellular space</location>
    </subcellularLocation>
</comment>
<dbReference type="PROSITE" id="PS00135">
    <property type="entry name" value="TRYPSIN_SER"/>
    <property type="match status" value="1"/>
</dbReference>
<dbReference type="PROSITE" id="PS51257">
    <property type="entry name" value="PROKAR_LIPOPROTEIN"/>
    <property type="match status" value="1"/>
</dbReference>
<evidence type="ECO:0000256" key="3">
    <source>
        <dbReference type="ARBA" id="ARBA00023157"/>
    </source>
</evidence>
<evidence type="ECO:0000313" key="10">
    <source>
        <dbReference type="Proteomes" id="UP000322000"/>
    </source>
</evidence>
<evidence type="ECO:0000256" key="1">
    <source>
        <dbReference type="ARBA" id="ARBA00004239"/>
    </source>
</evidence>
<gene>
    <name evidence="11" type="primary">LOC113503907</name>
</gene>
<dbReference type="CDD" id="cd00190">
    <property type="entry name" value="Tryp_SPc"/>
    <property type="match status" value="1"/>
</dbReference>
<keyword evidence="2" id="KW-0800">Toxin</keyword>
<dbReference type="RefSeq" id="XP_026741847.1">
    <property type="nucleotide sequence ID" value="XM_026886046.1"/>
</dbReference>
<evidence type="ECO:0000256" key="6">
    <source>
        <dbReference type="ARBA" id="ARBA00084094"/>
    </source>
</evidence>
<accession>A0A7E5WND6</accession>
<dbReference type="PANTHER" id="PTHR24252">
    <property type="entry name" value="ACROSIN-RELATED"/>
    <property type="match status" value="1"/>
</dbReference>
<evidence type="ECO:0000259" key="9">
    <source>
        <dbReference type="PROSITE" id="PS50240"/>
    </source>
</evidence>